<keyword evidence="6" id="KW-1185">Reference proteome</keyword>
<comment type="caution">
    <text evidence="5">The sequence shown here is derived from an EMBL/GenBank/DDBJ whole genome shotgun (WGS) entry which is preliminary data.</text>
</comment>
<dbReference type="SUPFAM" id="SSF52540">
    <property type="entry name" value="P-loop containing nucleoside triphosphate hydrolases"/>
    <property type="match status" value="1"/>
</dbReference>
<dbReference type="InterPro" id="IPR003593">
    <property type="entry name" value="AAA+_ATPase"/>
</dbReference>
<dbReference type="Pfam" id="PF00005">
    <property type="entry name" value="ABC_tran"/>
    <property type="match status" value="1"/>
</dbReference>
<evidence type="ECO:0000256" key="3">
    <source>
        <dbReference type="ARBA" id="ARBA00022840"/>
    </source>
</evidence>
<feature type="domain" description="ABC transporter" evidence="4">
    <location>
        <begin position="2"/>
        <end position="225"/>
    </location>
</feature>
<keyword evidence="1" id="KW-0813">Transport</keyword>
<keyword evidence="2" id="KW-0547">Nucleotide-binding</keyword>
<dbReference type="Proteomes" id="UP001597493">
    <property type="component" value="Unassembled WGS sequence"/>
</dbReference>
<proteinExistence type="predicted"/>
<sequence>MIEVIDLYKRYRFRSVLNGVSFTAEKGKITCLIGNNGAGKSTILKAIMKITPIGRGSIRIDGQASTGGSLYNKIAFVPDHLTMPGGMSIDEGLRFMEDFYPAWNKERAAELMTFFGLNGKDRIGQLSKGTAAKYNLLLGLAQNTDYLLLDEPFSGIDLFSRERIAEVFSSEMIEGKGVIMTTHEIGEMEHLIDYAVLLKDGKTSLAFDCEQMRSEQGKSVIDVMREVYPT</sequence>
<name>A0ABW5R2R8_9BACL</name>
<dbReference type="RefSeq" id="WP_379277306.1">
    <property type="nucleotide sequence ID" value="NZ_JBHUGT010000043.1"/>
</dbReference>
<evidence type="ECO:0000313" key="5">
    <source>
        <dbReference type="EMBL" id="MFD2662665.1"/>
    </source>
</evidence>
<evidence type="ECO:0000313" key="6">
    <source>
        <dbReference type="Proteomes" id="UP001597493"/>
    </source>
</evidence>
<dbReference type="PANTHER" id="PTHR42939:SF1">
    <property type="entry name" value="ABC TRANSPORTER ATP-BINDING PROTEIN ALBC-RELATED"/>
    <property type="match status" value="1"/>
</dbReference>
<protein>
    <submittedName>
        <fullName evidence="5">ATP-binding cassette domain-containing protein</fullName>
    </submittedName>
</protein>
<dbReference type="InterPro" id="IPR003439">
    <property type="entry name" value="ABC_transporter-like_ATP-bd"/>
</dbReference>
<keyword evidence="3 5" id="KW-0067">ATP-binding</keyword>
<evidence type="ECO:0000256" key="1">
    <source>
        <dbReference type="ARBA" id="ARBA00022448"/>
    </source>
</evidence>
<dbReference type="GO" id="GO:0005524">
    <property type="term" value="F:ATP binding"/>
    <property type="evidence" value="ECO:0007669"/>
    <property type="project" value="UniProtKB-KW"/>
</dbReference>
<evidence type="ECO:0000259" key="4">
    <source>
        <dbReference type="PROSITE" id="PS50893"/>
    </source>
</evidence>
<dbReference type="PROSITE" id="PS50893">
    <property type="entry name" value="ABC_TRANSPORTER_2"/>
    <property type="match status" value="1"/>
</dbReference>
<dbReference type="CDD" id="cd03230">
    <property type="entry name" value="ABC_DR_subfamily_A"/>
    <property type="match status" value="1"/>
</dbReference>
<organism evidence="5 6">
    <name type="scientific">Paenibacillus thailandensis</name>
    <dbReference type="NCBI Taxonomy" id="393250"/>
    <lineage>
        <taxon>Bacteria</taxon>
        <taxon>Bacillati</taxon>
        <taxon>Bacillota</taxon>
        <taxon>Bacilli</taxon>
        <taxon>Bacillales</taxon>
        <taxon>Paenibacillaceae</taxon>
        <taxon>Paenibacillus</taxon>
    </lineage>
</organism>
<evidence type="ECO:0000256" key="2">
    <source>
        <dbReference type="ARBA" id="ARBA00022741"/>
    </source>
</evidence>
<dbReference type="InterPro" id="IPR051782">
    <property type="entry name" value="ABC_Transporter_VariousFunc"/>
</dbReference>
<dbReference type="Gene3D" id="3.40.50.300">
    <property type="entry name" value="P-loop containing nucleotide triphosphate hydrolases"/>
    <property type="match status" value="1"/>
</dbReference>
<dbReference type="SMART" id="SM00382">
    <property type="entry name" value="AAA"/>
    <property type="match status" value="1"/>
</dbReference>
<dbReference type="PANTHER" id="PTHR42939">
    <property type="entry name" value="ABC TRANSPORTER ATP-BINDING PROTEIN ALBC-RELATED"/>
    <property type="match status" value="1"/>
</dbReference>
<dbReference type="InterPro" id="IPR027417">
    <property type="entry name" value="P-loop_NTPase"/>
</dbReference>
<reference evidence="6" key="1">
    <citation type="journal article" date="2019" name="Int. J. Syst. Evol. Microbiol.">
        <title>The Global Catalogue of Microorganisms (GCM) 10K type strain sequencing project: providing services to taxonomists for standard genome sequencing and annotation.</title>
        <authorList>
            <consortium name="The Broad Institute Genomics Platform"/>
            <consortium name="The Broad Institute Genome Sequencing Center for Infectious Disease"/>
            <person name="Wu L."/>
            <person name="Ma J."/>
        </authorList>
    </citation>
    <scope>NUCLEOTIDE SEQUENCE [LARGE SCALE GENOMIC DNA]</scope>
    <source>
        <strain evidence="6">TISTR 1827</strain>
    </source>
</reference>
<accession>A0ABW5R2R8</accession>
<dbReference type="EMBL" id="JBHUMY010000031">
    <property type="protein sequence ID" value="MFD2662665.1"/>
    <property type="molecule type" value="Genomic_DNA"/>
</dbReference>
<gene>
    <name evidence="5" type="ORF">ACFSW5_20615</name>
</gene>